<dbReference type="Proteomes" id="UP001295444">
    <property type="component" value="Chromosome 01"/>
</dbReference>
<reference evidence="1" key="1">
    <citation type="submission" date="2022-03" db="EMBL/GenBank/DDBJ databases">
        <authorList>
            <person name="Alioto T."/>
            <person name="Alioto T."/>
            <person name="Gomez Garrido J."/>
        </authorList>
    </citation>
    <scope>NUCLEOTIDE SEQUENCE</scope>
</reference>
<gene>
    <name evidence="1" type="ORF">PECUL_23A047500</name>
</gene>
<evidence type="ECO:0000313" key="2">
    <source>
        <dbReference type="Proteomes" id="UP001295444"/>
    </source>
</evidence>
<accession>A0AAD1RA76</accession>
<keyword evidence="2" id="KW-1185">Reference proteome</keyword>
<proteinExistence type="predicted"/>
<sequence length="179" mass="20842">MFAKADKTTMVTKLRLLIREEIMEVFTQILGEEAHEEYHIERSHRALRPPRRDGLPRNIIFCLLSFRLKEAIMQAARPQAITFKDATVSLYQDLSTLTLEAHQALRTLTCLLQERRIPYKWGFPFNLQAKDNVWRTLRWPNEVSGLLRALNLPAVSVPNAILDSHRHNLTYRTKPTSHS</sequence>
<name>A0AAD1RA76_PELCU</name>
<organism evidence="1 2">
    <name type="scientific">Pelobates cultripes</name>
    <name type="common">Western spadefoot toad</name>
    <dbReference type="NCBI Taxonomy" id="61616"/>
    <lineage>
        <taxon>Eukaryota</taxon>
        <taxon>Metazoa</taxon>
        <taxon>Chordata</taxon>
        <taxon>Craniata</taxon>
        <taxon>Vertebrata</taxon>
        <taxon>Euteleostomi</taxon>
        <taxon>Amphibia</taxon>
        <taxon>Batrachia</taxon>
        <taxon>Anura</taxon>
        <taxon>Pelobatoidea</taxon>
        <taxon>Pelobatidae</taxon>
        <taxon>Pelobates</taxon>
    </lineage>
</organism>
<protein>
    <submittedName>
        <fullName evidence="1">Uncharacterized protein</fullName>
    </submittedName>
</protein>
<evidence type="ECO:0000313" key="1">
    <source>
        <dbReference type="EMBL" id="CAH2225608.1"/>
    </source>
</evidence>
<dbReference type="AlphaFoldDB" id="A0AAD1RA76"/>
<dbReference type="Gene3D" id="3.30.70.1820">
    <property type="entry name" value="L1 transposable element, RRM domain"/>
    <property type="match status" value="1"/>
</dbReference>
<dbReference type="EMBL" id="OW240912">
    <property type="protein sequence ID" value="CAH2225608.1"/>
    <property type="molecule type" value="Genomic_DNA"/>
</dbReference>
<dbReference type="PANTHER" id="PTHR11505">
    <property type="entry name" value="L1 TRANSPOSABLE ELEMENT-RELATED"/>
    <property type="match status" value="1"/>
</dbReference>
<dbReference type="InterPro" id="IPR004244">
    <property type="entry name" value="Transposase_22"/>
</dbReference>